<accession>A0A820E4W7</accession>
<evidence type="ECO:0000313" key="1">
    <source>
        <dbReference type="EMBL" id="CAF4242715.1"/>
    </source>
</evidence>
<protein>
    <recommendedName>
        <fullName evidence="3">FLYWCH-type domain-containing protein</fullName>
    </recommendedName>
</protein>
<organism evidence="1 2">
    <name type="scientific">Rotaria socialis</name>
    <dbReference type="NCBI Taxonomy" id="392032"/>
    <lineage>
        <taxon>Eukaryota</taxon>
        <taxon>Metazoa</taxon>
        <taxon>Spiralia</taxon>
        <taxon>Gnathifera</taxon>
        <taxon>Rotifera</taxon>
        <taxon>Eurotatoria</taxon>
        <taxon>Bdelloidea</taxon>
        <taxon>Philodinida</taxon>
        <taxon>Philodinidae</taxon>
        <taxon>Rotaria</taxon>
    </lineage>
</organism>
<dbReference type="EMBL" id="CAJOBQ010000070">
    <property type="protein sequence ID" value="CAF4242715.1"/>
    <property type="molecule type" value="Genomic_DNA"/>
</dbReference>
<dbReference type="Gene3D" id="2.20.25.240">
    <property type="match status" value="1"/>
</dbReference>
<evidence type="ECO:0000313" key="2">
    <source>
        <dbReference type="Proteomes" id="UP000663862"/>
    </source>
</evidence>
<reference evidence="1" key="1">
    <citation type="submission" date="2021-02" db="EMBL/GenBank/DDBJ databases">
        <authorList>
            <person name="Nowell W R."/>
        </authorList>
    </citation>
    <scope>NUCLEOTIDE SEQUENCE</scope>
</reference>
<gene>
    <name evidence="1" type="ORF">TSG867_LOCUS2577</name>
</gene>
<sequence length="249" mass="29143">MNSKLEFTTTNRNALVLNYQGYQCTIKRQYKDKNEWRCRQRPCTTSLSLCRANISMTREPSHHTCIQSSPKKLVLEEVISRMKKRAGEETLPIPQIYSQEIIKVHVNNPDMNTGTFFQCWIALIQVYIDRIEIEPKEENMVQFEIIDVSVVIIKDSYRLANIIRESDKVNGELRQAVMHKANELNIVCTILEHLRTFAHRVTVADEAFIIANINSITPIIENIRKTLQDVDRDRNLFGRLLMKDDEHRR</sequence>
<dbReference type="Proteomes" id="UP000663862">
    <property type="component" value="Unassembled WGS sequence"/>
</dbReference>
<proteinExistence type="predicted"/>
<evidence type="ECO:0008006" key="3">
    <source>
        <dbReference type="Google" id="ProtNLM"/>
    </source>
</evidence>
<comment type="caution">
    <text evidence="1">The sequence shown here is derived from an EMBL/GenBank/DDBJ whole genome shotgun (WGS) entry which is preliminary data.</text>
</comment>
<name>A0A820E4W7_9BILA</name>
<dbReference type="AlphaFoldDB" id="A0A820E4W7"/>